<evidence type="ECO:0000313" key="1">
    <source>
        <dbReference type="EMBL" id="QMW05314.1"/>
    </source>
</evidence>
<reference evidence="1 2" key="1">
    <citation type="submission" date="2020-07" db="EMBL/GenBank/DDBJ databases">
        <title>Spirosoma foliorum sp. nov., isolated from the leaves on the Nejang mountain Korea, Republic of.</title>
        <authorList>
            <person name="Ho H."/>
            <person name="Lee Y.-J."/>
            <person name="Nurcahyanto D.-A."/>
            <person name="Kim S.-G."/>
        </authorList>
    </citation>
    <scope>NUCLEOTIDE SEQUENCE [LARGE SCALE GENOMIC DNA]</scope>
    <source>
        <strain evidence="1 2">PL0136</strain>
    </source>
</reference>
<accession>A0A7G5H2H2</accession>
<protein>
    <submittedName>
        <fullName evidence="1">Uncharacterized protein</fullName>
    </submittedName>
</protein>
<evidence type="ECO:0000313" key="2">
    <source>
        <dbReference type="Proteomes" id="UP000515369"/>
    </source>
</evidence>
<dbReference type="EMBL" id="CP059732">
    <property type="protein sequence ID" value="QMW05314.1"/>
    <property type="molecule type" value="Genomic_DNA"/>
</dbReference>
<dbReference type="AlphaFoldDB" id="A0A7G5H2H2"/>
<dbReference type="RefSeq" id="WP_182462660.1">
    <property type="nucleotide sequence ID" value="NZ_CP059732.1"/>
</dbReference>
<proteinExistence type="predicted"/>
<dbReference type="KEGG" id="sfol:H3H32_10715"/>
<name>A0A7G5H2H2_9BACT</name>
<sequence length="83" mass="9215">MKRRNFFGSLFAAGAVIKNSVPIVLGKDTGKSAEVVTPVDRLKFDFEGALSAPVRTMQTHIKVSSTDLFTVLDRAKKIQNEYR</sequence>
<organism evidence="1 2">
    <name type="scientific">Spirosoma foliorum</name>
    <dbReference type="NCBI Taxonomy" id="2710596"/>
    <lineage>
        <taxon>Bacteria</taxon>
        <taxon>Pseudomonadati</taxon>
        <taxon>Bacteroidota</taxon>
        <taxon>Cytophagia</taxon>
        <taxon>Cytophagales</taxon>
        <taxon>Cytophagaceae</taxon>
        <taxon>Spirosoma</taxon>
    </lineage>
</organism>
<gene>
    <name evidence="1" type="ORF">H3H32_10715</name>
</gene>
<dbReference type="Proteomes" id="UP000515369">
    <property type="component" value="Chromosome"/>
</dbReference>
<keyword evidence="2" id="KW-1185">Reference proteome</keyword>